<dbReference type="SUPFAM" id="SSF82185">
    <property type="entry name" value="Histone H3 K4-specific methyltransferase SET7/9 N-terminal domain"/>
    <property type="match status" value="1"/>
</dbReference>
<comment type="caution">
    <text evidence="2">The sequence shown here is derived from an EMBL/GenBank/DDBJ whole genome shotgun (WGS) entry which is preliminary data.</text>
</comment>
<feature type="region of interest" description="Disordered" evidence="1">
    <location>
        <begin position="191"/>
        <end position="213"/>
    </location>
</feature>
<dbReference type="Gene3D" id="2.20.110.10">
    <property type="entry name" value="Histone H3 K4-specific methyltransferase SET7/9 N-terminal domain"/>
    <property type="match status" value="1"/>
</dbReference>
<dbReference type="RefSeq" id="WP_301191467.1">
    <property type="nucleotide sequence ID" value="NZ_JAPDPJ010000039.1"/>
</dbReference>
<dbReference type="EMBL" id="JAPDPJ010000039">
    <property type="protein sequence ID" value="MCW3787903.1"/>
    <property type="molecule type" value="Genomic_DNA"/>
</dbReference>
<protein>
    <recommendedName>
        <fullName evidence="4">Toxin-antitoxin system YwqK family antitoxin</fullName>
    </recommendedName>
</protein>
<dbReference type="Proteomes" id="UP001209229">
    <property type="component" value="Unassembled WGS sequence"/>
</dbReference>
<evidence type="ECO:0000256" key="1">
    <source>
        <dbReference type="SAM" id="MobiDB-lite"/>
    </source>
</evidence>
<gene>
    <name evidence="2" type="ORF">OM075_15615</name>
</gene>
<name>A0AAE3SFY2_9BACT</name>
<sequence>MLLFFVMDIPVLSQNKATREVIIQRNDTIEEFSILIDKEVTIKQDNKTFYYWYAFNRIRKNQGAYSGKLLNGTYKKYKKDYLLIESGYFKMGVKDGAWSTWNSEGNMILESRYVNGLKDGTCFYYEDAKLLKKEEYKKGLLNGNTTFYTNDSTYTLKYKDGVEVIKENKDYSSRLFVEKIKNIFKKRSSELHNENTEDEVPMKKNEKEDNSNV</sequence>
<dbReference type="AlphaFoldDB" id="A0AAE3SFY2"/>
<proteinExistence type="predicted"/>
<accession>A0AAE3SFY2</accession>
<evidence type="ECO:0008006" key="4">
    <source>
        <dbReference type="Google" id="ProtNLM"/>
    </source>
</evidence>
<organism evidence="2 3">
    <name type="scientific">Plebeiibacterium sediminum</name>
    <dbReference type="NCBI Taxonomy" id="2992112"/>
    <lineage>
        <taxon>Bacteria</taxon>
        <taxon>Pseudomonadati</taxon>
        <taxon>Bacteroidota</taxon>
        <taxon>Bacteroidia</taxon>
        <taxon>Marinilabiliales</taxon>
        <taxon>Marinilabiliaceae</taxon>
        <taxon>Plebeiibacterium</taxon>
    </lineage>
</organism>
<evidence type="ECO:0000313" key="2">
    <source>
        <dbReference type="EMBL" id="MCW3787903.1"/>
    </source>
</evidence>
<keyword evidence="3" id="KW-1185">Reference proteome</keyword>
<reference evidence="2" key="1">
    <citation type="submission" date="2022-10" db="EMBL/GenBank/DDBJ databases">
        <authorList>
            <person name="Yu W.X."/>
        </authorList>
    </citation>
    <scope>NUCLEOTIDE SEQUENCE</scope>
    <source>
        <strain evidence="2">AAT</strain>
    </source>
</reference>
<evidence type="ECO:0000313" key="3">
    <source>
        <dbReference type="Proteomes" id="UP001209229"/>
    </source>
</evidence>